<keyword evidence="3" id="KW-1185">Reference proteome</keyword>
<evidence type="ECO:0000259" key="1">
    <source>
        <dbReference type="Pfam" id="PF00535"/>
    </source>
</evidence>
<dbReference type="RefSeq" id="WP_034714227.1">
    <property type="nucleotide sequence ID" value="NZ_JPRH01000009.1"/>
</dbReference>
<dbReference type="InterPro" id="IPR050834">
    <property type="entry name" value="Glycosyltransf_2"/>
</dbReference>
<dbReference type="eggNOG" id="COG0463">
    <property type="taxonomic scope" value="Bacteria"/>
</dbReference>
<protein>
    <recommendedName>
        <fullName evidence="1">Glycosyltransferase 2-like domain-containing protein</fullName>
    </recommendedName>
</protein>
<dbReference type="Gene3D" id="3.90.550.10">
    <property type="entry name" value="Spore Coat Polysaccharide Biosynthesis Protein SpsA, Chain A"/>
    <property type="match status" value="1"/>
</dbReference>
<dbReference type="PANTHER" id="PTHR43685">
    <property type="entry name" value="GLYCOSYLTRANSFERASE"/>
    <property type="match status" value="1"/>
</dbReference>
<evidence type="ECO:0000313" key="3">
    <source>
        <dbReference type="Proteomes" id="UP000028705"/>
    </source>
</evidence>
<dbReference type="CDD" id="cd04196">
    <property type="entry name" value="GT_2_like_d"/>
    <property type="match status" value="1"/>
</dbReference>
<proteinExistence type="predicted"/>
<dbReference type="InterPro" id="IPR001173">
    <property type="entry name" value="Glyco_trans_2-like"/>
</dbReference>
<gene>
    <name evidence="2" type="ORF">IW15_18690</name>
</gene>
<dbReference type="SUPFAM" id="SSF53448">
    <property type="entry name" value="Nucleotide-diphospho-sugar transferases"/>
    <property type="match status" value="1"/>
</dbReference>
<organism evidence="2 3">
    <name type="scientific">Chryseobacterium soli</name>
    <dbReference type="NCBI Taxonomy" id="445961"/>
    <lineage>
        <taxon>Bacteria</taxon>
        <taxon>Pseudomonadati</taxon>
        <taxon>Bacteroidota</taxon>
        <taxon>Flavobacteriia</taxon>
        <taxon>Flavobacteriales</taxon>
        <taxon>Weeksellaceae</taxon>
        <taxon>Chryseobacterium group</taxon>
        <taxon>Chryseobacterium</taxon>
    </lineage>
</organism>
<dbReference type="OrthoDB" id="9802649at2"/>
<feature type="domain" description="Glycosyltransferase 2-like" evidence="1">
    <location>
        <begin position="4"/>
        <end position="177"/>
    </location>
</feature>
<name>A0A086A216_9FLAO</name>
<dbReference type="PANTHER" id="PTHR43685:SF11">
    <property type="entry name" value="GLYCOSYLTRANSFERASE TAGX-RELATED"/>
    <property type="match status" value="1"/>
</dbReference>
<dbReference type="EMBL" id="JPRH01000009">
    <property type="protein sequence ID" value="KFF10730.1"/>
    <property type="molecule type" value="Genomic_DNA"/>
</dbReference>
<dbReference type="AlphaFoldDB" id="A0A086A216"/>
<dbReference type="STRING" id="445961.IW15_18690"/>
<accession>A0A086A216</accession>
<reference evidence="2 3" key="1">
    <citation type="submission" date="2014-07" db="EMBL/GenBank/DDBJ databases">
        <title>Genome of Chryseobacterium soli DSM 19298.</title>
        <authorList>
            <person name="Stropko S.J."/>
            <person name="Pipes S.E."/>
            <person name="Newman J."/>
        </authorList>
    </citation>
    <scope>NUCLEOTIDE SEQUENCE [LARGE SCALE GENOMIC DNA]</scope>
    <source>
        <strain evidence="2 3">DSM 19298</strain>
    </source>
</reference>
<dbReference type="InterPro" id="IPR029044">
    <property type="entry name" value="Nucleotide-diphossugar_trans"/>
</dbReference>
<dbReference type="Pfam" id="PF00535">
    <property type="entry name" value="Glycos_transf_2"/>
    <property type="match status" value="1"/>
</dbReference>
<sequence>MKISVAVCTYNGERFLHQQIDSILGQSVQVDEVVICDDGSTDQTIRILSEYQDKFPGVVKIHINTENLRSVKNFEKAISLCTGDIIFLSDQDDVWHPDKVKDFLKVFEENPTIEVIASNAVTINEQGGTIEKNTIWDIFSLFKQHHIAFTYFEVINLVGNIATGANMALKRSIINDIIPFPANHYHHDEWIALVSSCKNTFYFIDDKKSCYRIHDQQQVGGIFFKGSEDIMMQRFNIHNNNVSFRILKRRILLLKDKKNKILSTQNYASNPIFARMLKSIQEYENHVKDHLKMTNFIQYQLFKLLYF</sequence>
<evidence type="ECO:0000313" key="2">
    <source>
        <dbReference type="EMBL" id="KFF10730.1"/>
    </source>
</evidence>
<comment type="caution">
    <text evidence="2">The sequence shown here is derived from an EMBL/GenBank/DDBJ whole genome shotgun (WGS) entry which is preliminary data.</text>
</comment>
<dbReference type="Proteomes" id="UP000028705">
    <property type="component" value="Unassembled WGS sequence"/>
</dbReference>